<dbReference type="EMBL" id="MSDO01000011">
    <property type="protein sequence ID" value="OLO04366.1"/>
    <property type="molecule type" value="Genomic_DNA"/>
</dbReference>
<dbReference type="GO" id="GO:0016757">
    <property type="term" value="F:glycosyltransferase activity"/>
    <property type="evidence" value="ECO:0007669"/>
    <property type="project" value="InterPro"/>
</dbReference>
<organism evidence="3 4">
    <name type="scientific">Salinicola socius</name>
    <dbReference type="NCBI Taxonomy" id="404433"/>
    <lineage>
        <taxon>Bacteria</taxon>
        <taxon>Pseudomonadati</taxon>
        <taxon>Pseudomonadota</taxon>
        <taxon>Gammaproteobacteria</taxon>
        <taxon>Oceanospirillales</taxon>
        <taxon>Halomonadaceae</taxon>
        <taxon>Salinicola</taxon>
    </lineage>
</organism>
<dbReference type="GO" id="GO:0016787">
    <property type="term" value="F:hydrolase activity"/>
    <property type="evidence" value="ECO:0007669"/>
    <property type="project" value="UniProtKB-KW"/>
</dbReference>
<proteinExistence type="predicted"/>
<protein>
    <submittedName>
        <fullName evidence="3">Glycoside hydrolase</fullName>
    </submittedName>
</protein>
<keyword evidence="3" id="KW-0378">Hydrolase</keyword>
<evidence type="ECO:0000313" key="4">
    <source>
        <dbReference type="Proteomes" id="UP000186878"/>
    </source>
</evidence>
<gene>
    <name evidence="3" type="ORF">BTW07_09430</name>
</gene>
<evidence type="ECO:0000313" key="3">
    <source>
        <dbReference type="EMBL" id="OLO04366.1"/>
    </source>
</evidence>
<dbReference type="STRING" id="404433.BTW07_09430"/>
<dbReference type="PANTHER" id="PTHR45947:SF3">
    <property type="entry name" value="SULFOQUINOVOSYL TRANSFERASE SQD2"/>
    <property type="match status" value="1"/>
</dbReference>
<comment type="caution">
    <text evidence="3">The sequence shown here is derived from an EMBL/GenBank/DDBJ whole genome shotgun (WGS) entry which is preliminary data.</text>
</comment>
<keyword evidence="4" id="KW-1185">Reference proteome</keyword>
<accession>A0A1Q8SSJ4</accession>
<dbReference type="Pfam" id="PF13439">
    <property type="entry name" value="Glyco_transf_4"/>
    <property type="match status" value="1"/>
</dbReference>
<feature type="domain" description="Glycosyl transferase family 1" evidence="1">
    <location>
        <begin position="186"/>
        <end position="335"/>
    </location>
</feature>
<feature type="domain" description="Glycosyltransferase subfamily 4-like N-terminal" evidence="2">
    <location>
        <begin position="15"/>
        <end position="176"/>
    </location>
</feature>
<dbReference type="InterPro" id="IPR001296">
    <property type="entry name" value="Glyco_trans_1"/>
</dbReference>
<dbReference type="CDD" id="cd03814">
    <property type="entry name" value="GT4-like"/>
    <property type="match status" value="1"/>
</dbReference>
<dbReference type="PANTHER" id="PTHR45947">
    <property type="entry name" value="SULFOQUINOVOSYL TRANSFERASE SQD2"/>
    <property type="match status" value="1"/>
</dbReference>
<dbReference type="SUPFAM" id="SSF53756">
    <property type="entry name" value="UDP-Glycosyltransferase/glycogen phosphorylase"/>
    <property type="match status" value="1"/>
</dbReference>
<dbReference type="OrthoDB" id="9802525at2"/>
<dbReference type="RefSeq" id="WP_075569924.1">
    <property type="nucleotide sequence ID" value="NZ_MSDO01000011.1"/>
</dbReference>
<name>A0A1Q8SSJ4_9GAMM</name>
<dbReference type="InterPro" id="IPR050194">
    <property type="entry name" value="Glycosyltransferase_grp1"/>
</dbReference>
<dbReference type="Gene3D" id="3.40.50.2000">
    <property type="entry name" value="Glycogen Phosphorylase B"/>
    <property type="match status" value="2"/>
</dbReference>
<sequence length="377" mass="41623">MHIADVTMFYAPASGGVRTYLDAKHRRLAKLPGITCSLLIPGSQLFSHNGIHEIPSPPLPFSQGYRFPLRRRGWERELVRLAPDIIEAGDPYVTGWAALQAGRKLDVPVVGFYHSDLPRLISNRMGSGTDKLVERYVYQLYRRFDQVLAPSRVMAERLTRLGIEQVAIQPLGVDLETFHPSRLNPTLRRQLNLDDDTKLLIFVGRGSREKNLHDLLETARLLGKGYHLLLVGPSMPSNVPDNVSVIDRYTPTEEVASWLASSDALVHAGTQETFGLVALEAMASGIPVIAARAGALAENVPLGCGLLSEPHSPADMARAVRELFSNHDAAQAGRRARRYVERNHDWDIVIDGLLSHYRRLTSATEGAGEAQQGSQHG</sequence>
<dbReference type="AlphaFoldDB" id="A0A1Q8SSJ4"/>
<evidence type="ECO:0000259" key="1">
    <source>
        <dbReference type="Pfam" id="PF00534"/>
    </source>
</evidence>
<reference evidence="3 4" key="1">
    <citation type="submission" date="2016-12" db="EMBL/GenBank/DDBJ databases">
        <title>Draft genome sequences of strains Salinicola socius SMB35, Salinicola sp. MH3R3-1 and Chromohalobacter sp. SMB17 from the Verkhnekamsk potash mining region of Russia.</title>
        <authorList>
            <person name="Mavrodi D.V."/>
            <person name="Olsson B.E."/>
            <person name="Korsakova E.S."/>
            <person name="Pyankova A."/>
            <person name="Mavrodi O.V."/>
            <person name="Plotnikova E.G."/>
        </authorList>
    </citation>
    <scope>NUCLEOTIDE SEQUENCE [LARGE SCALE GENOMIC DNA]</scope>
    <source>
        <strain evidence="3 4">SMB35</strain>
    </source>
</reference>
<dbReference type="InterPro" id="IPR028098">
    <property type="entry name" value="Glyco_trans_4-like_N"/>
</dbReference>
<dbReference type="Pfam" id="PF00534">
    <property type="entry name" value="Glycos_transf_1"/>
    <property type="match status" value="1"/>
</dbReference>
<dbReference type="Proteomes" id="UP000186878">
    <property type="component" value="Unassembled WGS sequence"/>
</dbReference>
<evidence type="ECO:0000259" key="2">
    <source>
        <dbReference type="Pfam" id="PF13439"/>
    </source>
</evidence>